<evidence type="ECO:0000313" key="2">
    <source>
        <dbReference type="EMBL" id="RJP68173.1"/>
    </source>
</evidence>
<dbReference type="Proteomes" id="UP000285961">
    <property type="component" value="Unassembled WGS sequence"/>
</dbReference>
<dbReference type="Gene3D" id="3.20.20.150">
    <property type="entry name" value="Divalent-metal-dependent TIM barrel enzymes"/>
    <property type="match status" value="1"/>
</dbReference>
<organism evidence="2 3">
    <name type="scientific">Candidatus Abyssobacteria bacterium SURF_17</name>
    <dbReference type="NCBI Taxonomy" id="2093361"/>
    <lineage>
        <taxon>Bacteria</taxon>
        <taxon>Pseudomonadati</taxon>
        <taxon>Candidatus Hydrogenedentota</taxon>
        <taxon>Candidatus Abyssobacteria</taxon>
    </lineage>
</organism>
<dbReference type="SUPFAM" id="SSF51658">
    <property type="entry name" value="Xylose isomerase-like"/>
    <property type="match status" value="1"/>
</dbReference>
<dbReference type="Pfam" id="PF01261">
    <property type="entry name" value="AP_endonuc_2"/>
    <property type="match status" value="1"/>
</dbReference>
<feature type="non-terminal residue" evidence="2">
    <location>
        <position position="166"/>
    </location>
</feature>
<dbReference type="InterPro" id="IPR013022">
    <property type="entry name" value="Xyl_isomerase-like_TIM-brl"/>
</dbReference>
<comment type="caution">
    <text evidence="2">The sequence shown here is derived from an EMBL/GenBank/DDBJ whole genome shotgun (WGS) entry which is preliminary data.</text>
</comment>
<accession>A0A419EVF5</accession>
<dbReference type="AlphaFoldDB" id="A0A419EVF5"/>
<dbReference type="InterPro" id="IPR036237">
    <property type="entry name" value="Xyl_isomerase-like_sf"/>
</dbReference>
<proteinExistence type="predicted"/>
<protein>
    <recommendedName>
        <fullName evidence="1">Xylose isomerase-like TIM barrel domain-containing protein</fullName>
    </recommendedName>
</protein>
<feature type="domain" description="Xylose isomerase-like TIM barrel" evidence="1">
    <location>
        <begin position="19"/>
        <end position="153"/>
    </location>
</feature>
<evidence type="ECO:0000313" key="3">
    <source>
        <dbReference type="Proteomes" id="UP000285961"/>
    </source>
</evidence>
<dbReference type="EMBL" id="QZKI01000094">
    <property type="protein sequence ID" value="RJP68173.1"/>
    <property type="molecule type" value="Genomic_DNA"/>
</dbReference>
<sequence length="166" mass="18208">MRIGCNTVAFRKYDLDFALERIARAGYKYVEVEANLSWCDHVRTDKDDPVTFREKVLGAGFVDISCIGSHRELISEKTAEDDLRHSLEFAAGAGVPVVATGEGRLPEGMTQTRALEILKPRLERLVAVAERCKVYLAMEPHGSLSLSPGGLGKILALAPSPWLVVN</sequence>
<reference evidence="2 3" key="1">
    <citation type="journal article" date="2017" name="ISME J.">
        <title>Energy and carbon metabolisms in a deep terrestrial subsurface fluid microbial community.</title>
        <authorList>
            <person name="Momper L."/>
            <person name="Jungbluth S.P."/>
            <person name="Lee M.D."/>
            <person name="Amend J.P."/>
        </authorList>
    </citation>
    <scope>NUCLEOTIDE SEQUENCE [LARGE SCALE GENOMIC DNA]</scope>
    <source>
        <strain evidence="2">SURF_17</strain>
    </source>
</reference>
<name>A0A419EVF5_9BACT</name>
<evidence type="ECO:0000259" key="1">
    <source>
        <dbReference type="Pfam" id="PF01261"/>
    </source>
</evidence>
<gene>
    <name evidence="2" type="ORF">C4532_13240</name>
</gene>